<accession>M5ACD9</accession>
<proteinExistence type="predicted"/>
<reference evidence="1 2" key="1">
    <citation type="journal article" date="2013" name="PLoS ONE">
        <title>Genomic Analysis by Deep Sequencing of the Probiotic Lactobacillus brevis KB290 Harboring Nine Plasmids Reveals Genomic Stability.</title>
        <authorList>
            <person name="Fukao M."/>
            <person name="Oshima K."/>
            <person name="Morita H."/>
            <person name="Toh H."/>
            <person name="Suda W."/>
            <person name="Kim S.W."/>
            <person name="Suzuki S."/>
            <person name="Yakabe T."/>
            <person name="Hattori M."/>
            <person name="Yajima N."/>
        </authorList>
    </citation>
    <scope>NUCLEOTIDE SEQUENCE [LARGE SCALE GENOMIC DNA]</scope>
    <source>
        <strain evidence="1 2">KB290</strain>
    </source>
</reference>
<name>M5ACD9_LEVBR</name>
<dbReference type="AlphaFoldDB" id="M5ACD9"/>
<evidence type="ECO:0000313" key="1">
    <source>
        <dbReference type="EMBL" id="BAN05967.1"/>
    </source>
</evidence>
<evidence type="ECO:0000313" key="2">
    <source>
        <dbReference type="Proteomes" id="UP000012042"/>
    </source>
</evidence>
<gene>
    <name evidence="1" type="ORF">LVISKB_0332</name>
</gene>
<dbReference type="Proteomes" id="UP000012042">
    <property type="component" value="Chromosome"/>
</dbReference>
<dbReference type="PATRIC" id="fig|1001583.3.peg.324"/>
<dbReference type="HOGENOM" id="CLU_1924873_0_0_9"/>
<protein>
    <submittedName>
        <fullName evidence="1">Uncharacterized protein</fullName>
    </submittedName>
</protein>
<sequence>MSHSEQLKAAKHGINNAMAFCAPSGNIDLADNCCNTYRAKTLGDNTMNSKKIHIDPQEFAYHFVDSISKGDVSKANMQTKAKEQLFAYLTAYVLIEQFNTSEASEFLDDASKKVEDLSMKEFLRLVSQRSDFSPLKK</sequence>
<organism evidence="1 2">
    <name type="scientific">Levilactobacillus brevis KB290</name>
    <dbReference type="NCBI Taxonomy" id="1001583"/>
    <lineage>
        <taxon>Bacteria</taxon>
        <taxon>Bacillati</taxon>
        <taxon>Bacillota</taxon>
        <taxon>Bacilli</taxon>
        <taxon>Lactobacillales</taxon>
        <taxon>Lactobacillaceae</taxon>
        <taxon>Levilactobacillus</taxon>
    </lineage>
</organism>
<dbReference type="KEGG" id="lbk:LVISKB_0332"/>
<dbReference type="EMBL" id="AP012167">
    <property type="protein sequence ID" value="BAN05967.1"/>
    <property type="molecule type" value="Genomic_DNA"/>
</dbReference>